<reference evidence="1" key="1">
    <citation type="submission" date="2023-11" db="EMBL/GenBank/DDBJ databases">
        <authorList>
            <person name="Poullet M."/>
        </authorList>
    </citation>
    <scope>NUCLEOTIDE SEQUENCE</scope>
    <source>
        <strain evidence="1">E1834</strain>
    </source>
</reference>
<protein>
    <submittedName>
        <fullName evidence="1">Uncharacterized protein</fullName>
    </submittedName>
</protein>
<gene>
    <name evidence="1" type="ORF">MENTE1834_LOCUS46000</name>
</gene>
<organism evidence="1 2">
    <name type="scientific">Meloidogyne enterolobii</name>
    <name type="common">Root-knot nematode worm</name>
    <name type="synonym">Meloidogyne mayaguensis</name>
    <dbReference type="NCBI Taxonomy" id="390850"/>
    <lineage>
        <taxon>Eukaryota</taxon>
        <taxon>Metazoa</taxon>
        <taxon>Ecdysozoa</taxon>
        <taxon>Nematoda</taxon>
        <taxon>Chromadorea</taxon>
        <taxon>Rhabditida</taxon>
        <taxon>Tylenchina</taxon>
        <taxon>Tylenchomorpha</taxon>
        <taxon>Tylenchoidea</taxon>
        <taxon>Meloidogynidae</taxon>
        <taxon>Meloidogyninae</taxon>
        <taxon>Meloidogyne</taxon>
    </lineage>
</organism>
<accession>A0ACB1B5A7</accession>
<dbReference type="EMBL" id="CAVMJV010000159">
    <property type="protein sequence ID" value="CAK5117234.1"/>
    <property type="molecule type" value="Genomic_DNA"/>
</dbReference>
<evidence type="ECO:0000313" key="2">
    <source>
        <dbReference type="Proteomes" id="UP001497535"/>
    </source>
</evidence>
<keyword evidence="2" id="KW-1185">Reference proteome</keyword>
<sequence>MSVQALLSEVRPNMEIFQAIKAADQLFYKDRVHYVDLKPIFTSKKEGKIEGIVQADNEHKDNLTKPDKKSVGNVQGIFWYFPVICPHFYFLFPLSIFS</sequence>
<proteinExistence type="predicted"/>
<evidence type="ECO:0000313" key="1">
    <source>
        <dbReference type="EMBL" id="CAK5117234.1"/>
    </source>
</evidence>
<comment type="caution">
    <text evidence="1">The sequence shown here is derived from an EMBL/GenBank/DDBJ whole genome shotgun (WGS) entry which is preliminary data.</text>
</comment>
<name>A0ACB1B5A7_MELEN</name>
<dbReference type="Proteomes" id="UP001497535">
    <property type="component" value="Unassembled WGS sequence"/>
</dbReference>